<dbReference type="PATRIC" id="fig|338187.36.peg.3936"/>
<dbReference type="AlphaFoldDB" id="A7N232"/>
<name>A7N232_VIBC1</name>
<accession>A7N232</accession>
<dbReference type="EMBL" id="CP000790">
    <property type="protein sequence ID" value="ABU72959.1"/>
    <property type="molecule type" value="Genomic_DNA"/>
</dbReference>
<dbReference type="Proteomes" id="UP000008152">
    <property type="component" value="Chromosome II"/>
</dbReference>
<evidence type="ECO:0000313" key="2">
    <source>
        <dbReference type="Proteomes" id="UP000008152"/>
    </source>
</evidence>
<sequence length="42" mass="4804">MLLTCKTGGDHICEQRNTKATAYNHKHLTQRIVKMPRVANHS</sequence>
<organism evidence="1 2">
    <name type="scientific">Vibrio campbellii (strain ATCC BAA-1116)</name>
    <dbReference type="NCBI Taxonomy" id="2902295"/>
    <lineage>
        <taxon>Bacteria</taxon>
        <taxon>Pseudomonadati</taxon>
        <taxon>Pseudomonadota</taxon>
        <taxon>Gammaproteobacteria</taxon>
        <taxon>Vibrionales</taxon>
        <taxon>Vibrionaceae</taxon>
        <taxon>Vibrio</taxon>
    </lineage>
</organism>
<reference evidence="1 2" key="1">
    <citation type="submission" date="2007-08" db="EMBL/GenBank/DDBJ databases">
        <authorList>
            <consortium name="The Vibrio harveyi Genome Sequencing Project"/>
            <person name="Bassler B."/>
            <person name="Clifton S.W."/>
            <person name="Fulton L."/>
            <person name="Delehaunty K."/>
            <person name="Fronick C."/>
            <person name="Harrison M."/>
            <person name="Markivic C."/>
            <person name="Fulton R."/>
            <person name="Tin-Wollam A.-M."/>
            <person name="Shah N."/>
            <person name="Pepin K."/>
            <person name="Nash W."/>
            <person name="Thiruvilangam P."/>
            <person name="Bhonagiri V."/>
            <person name="Waters C."/>
            <person name="Tu K.C."/>
            <person name="Irgon J."/>
            <person name="Wilson R.K."/>
        </authorList>
    </citation>
    <scope>NUCLEOTIDE SEQUENCE [LARGE SCALE GENOMIC DNA]</scope>
    <source>
        <strain evidence="2">ATCC BAA-1116 / BB120</strain>
    </source>
</reference>
<evidence type="ECO:0000313" key="1">
    <source>
        <dbReference type="EMBL" id="ABU72959.1"/>
    </source>
</evidence>
<proteinExistence type="predicted"/>
<protein>
    <submittedName>
        <fullName evidence="1">Uncharacterized protein</fullName>
    </submittedName>
</protein>
<gene>
    <name evidence="1" type="ordered locus">VIBHAR_05052</name>
</gene>
<dbReference type="KEGG" id="vha:VIBHAR_05052"/>